<feature type="region of interest" description="Disordered" evidence="1">
    <location>
        <begin position="1"/>
        <end position="22"/>
    </location>
</feature>
<accession>A0AAF0BTK9</accession>
<dbReference type="Pfam" id="PF01476">
    <property type="entry name" value="LysM"/>
    <property type="match status" value="1"/>
</dbReference>
<dbReference type="InterPro" id="IPR018392">
    <property type="entry name" value="LysM"/>
</dbReference>
<feature type="region of interest" description="Disordered" evidence="1">
    <location>
        <begin position="134"/>
        <end position="162"/>
    </location>
</feature>
<proteinExistence type="predicted"/>
<reference evidence="4" key="1">
    <citation type="submission" date="2023-01" db="EMBL/GenBank/DDBJ databases">
        <title>The diversity of Class Acidimicrobiia in South China Sea sediment environments and the proposal of Iamia marina sp. nov., a novel species of the genus Iamia.</title>
        <authorList>
            <person name="He Y."/>
            <person name="Tian X."/>
        </authorList>
    </citation>
    <scope>NUCLEOTIDE SEQUENCE</scope>
    <source>
        <strain evidence="4">DSM 19957</strain>
    </source>
</reference>
<dbReference type="InterPro" id="IPR036779">
    <property type="entry name" value="LysM_dom_sf"/>
</dbReference>
<dbReference type="Pfam" id="PF01464">
    <property type="entry name" value="SLT"/>
    <property type="match status" value="1"/>
</dbReference>
<evidence type="ECO:0000256" key="1">
    <source>
        <dbReference type="SAM" id="MobiDB-lite"/>
    </source>
</evidence>
<dbReference type="InterPro" id="IPR008258">
    <property type="entry name" value="Transglycosylase_SLT_dom_1"/>
</dbReference>
<dbReference type="SMART" id="SM00257">
    <property type="entry name" value="LysM"/>
    <property type="match status" value="1"/>
</dbReference>
<dbReference type="KEGG" id="ima:PO878_10895"/>
<protein>
    <submittedName>
        <fullName evidence="4">Transglycosylase SLT domain-containing protein</fullName>
    </submittedName>
</protein>
<evidence type="ECO:0000259" key="3">
    <source>
        <dbReference type="PROSITE" id="PS51782"/>
    </source>
</evidence>
<dbReference type="AlphaFoldDB" id="A0AAF0BTK9"/>
<dbReference type="Gene3D" id="3.10.350.10">
    <property type="entry name" value="LysM domain"/>
    <property type="match status" value="1"/>
</dbReference>
<feature type="domain" description="LysM" evidence="3">
    <location>
        <begin position="88"/>
        <end position="132"/>
    </location>
</feature>
<keyword evidence="2" id="KW-0472">Membrane</keyword>
<dbReference type="RefSeq" id="WP_272734530.1">
    <property type="nucleotide sequence ID" value="NZ_CP116942.1"/>
</dbReference>
<sequence length="296" mass="30129">MTPERFPHPRPLTPRSTTVGGRLRARRRRRLAPLAVLAPAAAALAIVVPAHPGAAGTSGPARVAPVPAAVAAPVAAAPVAVAAEAPSGTHTVAVGETLSGIAATHGTTVGSLVAANGLGDPDLILPGTTLTVPGGAAPSGGGGGGEATGSGSGTGVTASLPSRLQETPERLAYRPIFARWADANGVPVDLLEAMTWLESGWQVGKVSPDGAVGIGQLMPGTVEHMELLIGVDLDPYVAEDNIRMSARYLRWLLQRTSSTGDALAGYYQGLGALQQHGRYADTEAYVANILALRQQF</sequence>
<dbReference type="SUPFAM" id="SSF54106">
    <property type="entry name" value="LysM domain"/>
    <property type="match status" value="1"/>
</dbReference>
<dbReference type="SUPFAM" id="SSF53955">
    <property type="entry name" value="Lysozyme-like"/>
    <property type="match status" value="1"/>
</dbReference>
<dbReference type="Proteomes" id="UP001216390">
    <property type="component" value="Chromosome"/>
</dbReference>
<gene>
    <name evidence="4" type="ORF">PO878_10895</name>
</gene>
<dbReference type="EMBL" id="CP116942">
    <property type="protein sequence ID" value="WCO65005.1"/>
    <property type="molecule type" value="Genomic_DNA"/>
</dbReference>
<keyword evidence="2" id="KW-1133">Transmembrane helix</keyword>
<dbReference type="CDD" id="cd00118">
    <property type="entry name" value="LysM"/>
    <property type="match status" value="1"/>
</dbReference>
<dbReference type="InterPro" id="IPR023346">
    <property type="entry name" value="Lysozyme-like_dom_sf"/>
</dbReference>
<evidence type="ECO:0000313" key="5">
    <source>
        <dbReference type="Proteomes" id="UP001216390"/>
    </source>
</evidence>
<evidence type="ECO:0000313" key="4">
    <source>
        <dbReference type="EMBL" id="WCO65005.1"/>
    </source>
</evidence>
<dbReference type="PANTHER" id="PTHR37423">
    <property type="entry name" value="SOLUBLE LYTIC MUREIN TRANSGLYCOSYLASE-RELATED"/>
    <property type="match status" value="1"/>
</dbReference>
<dbReference type="CDD" id="cd00254">
    <property type="entry name" value="LT-like"/>
    <property type="match status" value="1"/>
</dbReference>
<name>A0AAF0BTK9_9ACTN</name>
<keyword evidence="5" id="KW-1185">Reference proteome</keyword>
<dbReference type="Gene3D" id="1.10.530.10">
    <property type="match status" value="1"/>
</dbReference>
<feature type="transmembrane region" description="Helical" evidence="2">
    <location>
        <begin position="31"/>
        <end position="50"/>
    </location>
</feature>
<keyword evidence="2" id="KW-0812">Transmembrane</keyword>
<feature type="compositionally biased region" description="Gly residues" evidence="1">
    <location>
        <begin position="137"/>
        <end position="154"/>
    </location>
</feature>
<dbReference type="PANTHER" id="PTHR37423:SF2">
    <property type="entry name" value="MEMBRANE-BOUND LYTIC MUREIN TRANSGLYCOSYLASE C"/>
    <property type="match status" value="1"/>
</dbReference>
<evidence type="ECO:0000256" key="2">
    <source>
        <dbReference type="SAM" id="Phobius"/>
    </source>
</evidence>
<organism evidence="4 5">
    <name type="scientific">Iamia majanohamensis</name>
    <dbReference type="NCBI Taxonomy" id="467976"/>
    <lineage>
        <taxon>Bacteria</taxon>
        <taxon>Bacillati</taxon>
        <taxon>Actinomycetota</taxon>
        <taxon>Acidimicrobiia</taxon>
        <taxon>Acidimicrobiales</taxon>
        <taxon>Iamiaceae</taxon>
        <taxon>Iamia</taxon>
    </lineage>
</organism>
<dbReference type="PROSITE" id="PS51782">
    <property type="entry name" value="LYSM"/>
    <property type="match status" value="1"/>
</dbReference>